<name>A0A1G1Y5F7_9BACT</name>
<accession>A0A1G1Y5F7</accession>
<gene>
    <name evidence="1" type="ORF">A2663_03920</name>
</gene>
<dbReference type="AlphaFoldDB" id="A0A1G1Y5F7"/>
<reference evidence="1 2" key="1">
    <citation type="journal article" date="2016" name="Nat. Commun.">
        <title>Thousands of microbial genomes shed light on interconnected biogeochemical processes in an aquifer system.</title>
        <authorList>
            <person name="Anantharaman K."/>
            <person name="Brown C.T."/>
            <person name="Hug L.A."/>
            <person name="Sharon I."/>
            <person name="Castelle C.J."/>
            <person name="Probst A.J."/>
            <person name="Thomas B.C."/>
            <person name="Singh A."/>
            <person name="Wilkins M.J."/>
            <person name="Karaoz U."/>
            <person name="Brodie E.L."/>
            <person name="Williams K.H."/>
            <person name="Hubbard S.S."/>
            <person name="Banfield J.F."/>
        </authorList>
    </citation>
    <scope>NUCLEOTIDE SEQUENCE [LARGE SCALE GENOMIC DNA]</scope>
</reference>
<dbReference type="Proteomes" id="UP000178432">
    <property type="component" value="Unassembled WGS sequence"/>
</dbReference>
<sequence>MAMMGAILLFLMVAGTISYLRAINYSGRKMAELPLEDYPRGIWLAEKVAAALLAKSKNSYLAALKDLRLVGSDNELTLKTASQRLTPNLLVVLLARYCWWCWPGLSGIELTEETAAAARQLAAEYKNKEALNGILDALCEYCRFGEPIKIAVRRLEYLTPAERARQEIEGRIFEEAISR</sequence>
<evidence type="ECO:0000313" key="1">
    <source>
        <dbReference type="EMBL" id="OGY47056.1"/>
    </source>
</evidence>
<proteinExistence type="predicted"/>
<organism evidence="1 2">
    <name type="scientific">Candidatus Buchananbacteria bacterium RIFCSPHIGHO2_01_FULL_46_12</name>
    <dbReference type="NCBI Taxonomy" id="1797536"/>
    <lineage>
        <taxon>Bacteria</taxon>
        <taxon>Candidatus Buchananiibacteriota</taxon>
    </lineage>
</organism>
<comment type="caution">
    <text evidence="1">The sequence shown here is derived from an EMBL/GenBank/DDBJ whole genome shotgun (WGS) entry which is preliminary data.</text>
</comment>
<protein>
    <submittedName>
        <fullName evidence="1">Uncharacterized protein</fullName>
    </submittedName>
</protein>
<dbReference type="EMBL" id="MHIF01000048">
    <property type="protein sequence ID" value="OGY47056.1"/>
    <property type="molecule type" value="Genomic_DNA"/>
</dbReference>
<evidence type="ECO:0000313" key="2">
    <source>
        <dbReference type="Proteomes" id="UP000178432"/>
    </source>
</evidence>